<organism evidence="1 2">
    <name type="scientific">Candidatus Fukatsuia symbiotica</name>
    <dbReference type="NCBI Taxonomy" id="1878942"/>
    <lineage>
        <taxon>Bacteria</taxon>
        <taxon>Pseudomonadati</taxon>
        <taxon>Pseudomonadota</taxon>
        <taxon>Gammaproteobacteria</taxon>
        <taxon>Enterobacterales</taxon>
        <taxon>Yersiniaceae</taxon>
        <taxon>Candidatus Fukatsuia</taxon>
    </lineage>
</organism>
<dbReference type="Proteomes" id="UP000261875">
    <property type="component" value="Chromosome"/>
</dbReference>
<gene>
    <name evidence="1" type="ORF">CCS41_01710</name>
</gene>
<accession>A0A2U8I6K5</accession>
<dbReference type="EMBL" id="CP021659">
    <property type="protein sequence ID" value="AWK13504.1"/>
    <property type="molecule type" value="Genomic_DNA"/>
</dbReference>
<proteinExistence type="predicted"/>
<dbReference type="KEGG" id="fsm:CCS41_01710"/>
<protein>
    <submittedName>
        <fullName evidence="1">Uncharacterized protein</fullName>
    </submittedName>
</protein>
<evidence type="ECO:0000313" key="2">
    <source>
        <dbReference type="Proteomes" id="UP000261875"/>
    </source>
</evidence>
<name>A0A2U8I6K5_9GAMM</name>
<dbReference type="AlphaFoldDB" id="A0A2U8I6K5"/>
<sequence>MGRGELDRLKEIDVKYHDCSQIVELVNKGLSEEKDTTRDEAFIANAIGSITTSMGIVSHEWSRWMNKHIEHAMNIGRYDIVKSLGERFWNEEYKYYSHFFIKSVLAISTNANKSDCDEERTGIVSHFLEKVADKKDNRPLRKL</sequence>
<evidence type="ECO:0000313" key="1">
    <source>
        <dbReference type="EMBL" id="AWK13504.1"/>
    </source>
</evidence>
<reference evidence="1 2" key="1">
    <citation type="submission" date="2017-05" db="EMBL/GenBank/DDBJ databases">
        <title>Genome sequence of Candidatus Fukatsuia symbiotica and Candidatus Hamiltonella defensa from Acyrthosiphon pisum strain 5D.</title>
        <authorList>
            <person name="Patel V.A."/>
            <person name="Chevignon G."/>
            <person name="Russell J.A."/>
            <person name="Oliver K.M."/>
        </authorList>
    </citation>
    <scope>NUCLEOTIDE SEQUENCE [LARGE SCALE GENOMIC DNA]</scope>
    <source>
        <strain evidence="1 2">5D</strain>
    </source>
</reference>
<keyword evidence="2" id="KW-1185">Reference proteome</keyword>